<evidence type="ECO:0000256" key="1">
    <source>
        <dbReference type="SAM" id="MobiDB-lite"/>
    </source>
</evidence>
<gene>
    <name evidence="3" type="ORF">CAPTEDRAFT_214277</name>
</gene>
<feature type="compositionally biased region" description="Basic residues" evidence="1">
    <location>
        <begin position="168"/>
        <end position="182"/>
    </location>
</feature>
<name>R7VIC4_CAPTE</name>
<evidence type="ECO:0000313" key="5">
    <source>
        <dbReference type="Proteomes" id="UP000014760"/>
    </source>
</evidence>
<dbReference type="EnsemblMetazoa" id="CapteT214277">
    <property type="protein sequence ID" value="CapteP214277"/>
    <property type="gene ID" value="CapteG214277"/>
</dbReference>
<keyword evidence="5" id="KW-1185">Reference proteome</keyword>
<dbReference type="EMBL" id="AMQN01016205">
    <property type="status" value="NOT_ANNOTATED_CDS"/>
    <property type="molecule type" value="Genomic_DNA"/>
</dbReference>
<organism evidence="3">
    <name type="scientific">Capitella teleta</name>
    <name type="common">Polychaete worm</name>
    <dbReference type="NCBI Taxonomy" id="283909"/>
    <lineage>
        <taxon>Eukaryota</taxon>
        <taxon>Metazoa</taxon>
        <taxon>Spiralia</taxon>
        <taxon>Lophotrochozoa</taxon>
        <taxon>Annelida</taxon>
        <taxon>Polychaeta</taxon>
        <taxon>Sedentaria</taxon>
        <taxon>Scolecida</taxon>
        <taxon>Capitellidae</taxon>
        <taxon>Capitella</taxon>
    </lineage>
</organism>
<keyword evidence="2" id="KW-0812">Transmembrane</keyword>
<feature type="compositionally biased region" description="Basic and acidic residues" evidence="1">
    <location>
        <begin position="199"/>
        <end position="212"/>
    </location>
</feature>
<feature type="compositionally biased region" description="Low complexity" evidence="1">
    <location>
        <begin position="152"/>
        <end position="161"/>
    </location>
</feature>
<dbReference type="Proteomes" id="UP000014760">
    <property type="component" value="Unassembled WGS sequence"/>
</dbReference>
<feature type="transmembrane region" description="Helical" evidence="2">
    <location>
        <begin position="239"/>
        <end position="262"/>
    </location>
</feature>
<feature type="compositionally biased region" description="Acidic residues" evidence="1">
    <location>
        <begin position="213"/>
        <end position="222"/>
    </location>
</feature>
<feature type="region of interest" description="Disordered" evidence="1">
    <location>
        <begin position="1"/>
        <end position="63"/>
    </location>
</feature>
<accession>R7VIC4</accession>
<sequence>MTEEEEQPQQQQQQRRRRSSERSNDDASIGRGSHSTLSSPSASPLRTPNRKCKESPLLEQRRVSEEALEQGIASLKSQYGHRHVSVAYMQASDHSGAVLTISGESSPVLERSRPRGGLRGGSPGHKHRRRHSSMKQTKSSMLQASPKTTMRSLSDSGSRSSPVLPEARRHHHHHHHHHRGHHSQPTSKTALLSSNTTSVDKDRARLADHIQMEENDDDDDDGEDHRSRTRRHKSTRKRAIELAFAGCVMLLGVGALLVAFMWSGDTAWTIVGSTCMSLGALFLILGVCWYLSKARDSDQVEKLEIRVVNSNQMAQLIKQGFKVKPISAV</sequence>
<evidence type="ECO:0000313" key="4">
    <source>
        <dbReference type="EnsemblMetazoa" id="CapteP214277"/>
    </source>
</evidence>
<feature type="compositionally biased region" description="Low complexity" evidence="1">
    <location>
        <begin position="33"/>
        <end position="47"/>
    </location>
</feature>
<protein>
    <submittedName>
        <fullName evidence="3 4">Uncharacterized protein</fullName>
    </submittedName>
</protein>
<dbReference type="HOGENOM" id="CLU_845283_0_0_1"/>
<feature type="compositionally biased region" description="Polar residues" evidence="1">
    <location>
        <begin position="183"/>
        <end position="198"/>
    </location>
</feature>
<evidence type="ECO:0000313" key="3">
    <source>
        <dbReference type="EMBL" id="ELU18593.1"/>
    </source>
</evidence>
<evidence type="ECO:0000256" key="2">
    <source>
        <dbReference type="SAM" id="Phobius"/>
    </source>
</evidence>
<proteinExistence type="predicted"/>
<reference evidence="5" key="1">
    <citation type="submission" date="2012-12" db="EMBL/GenBank/DDBJ databases">
        <authorList>
            <person name="Hellsten U."/>
            <person name="Grimwood J."/>
            <person name="Chapman J.A."/>
            <person name="Shapiro H."/>
            <person name="Aerts A."/>
            <person name="Otillar R.P."/>
            <person name="Terry A.Y."/>
            <person name="Boore J.L."/>
            <person name="Simakov O."/>
            <person name="Marletaz F."/>
            <person name="Cho S.-J."/>
            <person name="Edsinger-Gonzales E."/>
            <person name="Havlak P."/>
            <person name="Kuo D.-H."/>
            <person name="Larsson T."/>
            <person name="Lv J."/>
            <person name="Arendt D."/>
            <person name="Savage R."/>
            <person name="Osoegawa K."/>
            <person name="de Jong P."/>
            <person name="Lindberg D.R."/>
            <person name="Seaver E.C."/>
            <person name="Weisblat D.A."/>
            <person name="Putnam N.H."/>
            <person name="Grigoriev I.V."/>
            <person name="Rokhsar D.S."/>
        </authorList>
    </citation>
    <scope>NUCLEOTIDE SEQUENCE</scope>
    <source>
        <strain evidence="5">I ESC-2004</strain>
    </source>
</reference>
<reference evidence="3 5" key="2">
    <citation type="journal article" date="2013" name="Nature">
        <title>Insights into bilaterian evolution from three spiralian genomes.</title>
        <authorList>
            <person name="Simakov O."/>
            <person name="Marletaz F."/>
            <person name="Cho S.J."/>
            <person name="Edsinger-Gonzales E."/>
            <person name="Havlak P."/>
            <person name="Hellsten U."/>
            <person name="Kuo D.H."/>
            <person name="Larsson T."/>
            <person name="Lv J."/>
            <person name="Arendt D."/>
            <person name="Savage R."/>
            <person name="Osoegawa K."/>
            <person name="de Jong P."/>
            <person name="Grimwood J."/>
            <person name="Chapman J.A."/>
            <person name="Shapiro H."/>
            <person name="Aerts A."/>
            <person name="Otillar R.P."/>
            <person name="Terry A.Y."/>
            <person name="Boore J.L."/>
            <person name="Grigoriev I.V."/>
            <person name="Lindberg D.R."/>
            <person name="Seaver E.C."/>
            <person name="Weisblat D.A."/>
            <person name="Putnam N.H."/>
            <person name="Rokhsar D.S."/>
        </authorList>
    </citation>
    <scope>NUCLEOTIDE SEQUENCE</scope>
    <source>
        <strain evidence="3 5">I ESC-2004</strain>
    </source>
</reference>
<feature type="compositionally biased region" description="Polar residues" evidence="1">
    <location>
        <begin position="134"/>
        <end position="151"/>
    </location>
</feature>
<keyword evidence="2" id="KW-1133">Transmembrane helix</keyword>
<feature type="transmembrane region" description="Helical" evidence="2">
    <location>
        <begin position="268"/>
        <end position="292"/>
    </location>
</feature>
<keyword evidence="2" id="KW-0472">Membrane</keyword>
<dbReference type="AlphaFoldDB" id="R7VIC4"/>
<feature type="compositionally biased region" description="Basic and acidic residues" evidence="1">
    <location>
        <begin position="51"/>
        <end position="63"/>
    </location>
</feature>
<dbReference type="EMBL" id="KB291824">
    <property type="protein sequence ID" value="ELU18593.1"/>
    <property type="molecule type" value="Genomic_DNA"/>
</dbReference>
<feature type="region of interest" description="Disordered" evidence="1">
    <location>
        <begin position="100"/>
        <end position="235"/>
    </location>
</feature>
<feature type="compositionally biased region" description="Basic residues" evidence="1">
    <location>
        <begin position="124"/>
        <end position="133"/>
    </location>
</feature>
<reference evidence="4" key="3">
    <citation type="submission" date="2015-06" db="UniProtKB">
        <authorList>
            <consortium name="EnsemblMetazoa"/>
        </authorList>
    </citation>
    <scope>IDENTIFICATION</scope>
</reference>